<dbReference type="EMBL" id="AMQM01000596">
    <property type="status" value="NOT_ANNOTATED_CDS"/>
    <property type="molecule type" value="Genomic_DNA"/>
</dbReference>
<reference evidence="2" key="3">
    <citation type="submission" date="2015-06" db="UniProtKB">
        <authorList>
            <consortium name="EnsemblMetazoa"/>
        </authorList>
    </citation>
    <scope>IDENTIFICATION</scope>
</reference>
<evidence type="ECO:0000313" key="2">
    <source>
        <dbReference type="EnsemblMetazoa" id="HelroP160421"/>
    </source>
</evidence>
<name>T1EQ82_HELRO</name>
<dbReference type="STRING" id="6412.T1EQ82"/>
<dbReference type="GO" id="GO:0019693">
    <property type="term" value="P:ribose phosphate metabolic process"/>
    <property type="evidence" value="ECO:0000318"/>
    <property type="project" value="GO_Central"/>
</dbReference>
<dbReference type="GeneID" id="20198732"/>
<dbReference type="EnsemblMetazoa" id="HelroT160421">
    <property type="protein sequence ID" value="HelroP160421"/>
    <property type="gene ID" value="HelroG160421"/>
</dbReference>
<proteinExistence type="predicted"/>
<dbReference type="KEGG" id="hro:HELRODRAFT_160421"/>
<dbReference type="GO" id="GO:0006753">
    <property type="term" value="P:nucleoside phosphate metabolic process"/>
    <property type="evidence" value="ECO:0000318"/>
    <property type="project" value="GO_Central"/>
</dbReference>
<dbReference type="OrthoDB" id="10249920at2759"/>
<sequence length="217" mass="24176">MYMIKMLAKKMNFQLLSKLKKRYSSCATLVHNISRNVFVFVRKFSPAVYANVYLNEVTSNGVTGKNMKIAPACLTQLCSVFYSSPEQPCTAASDNVFRTLGYKVCSKNFQKILHCRSNIGLSGALLTLLYVKVTDDMLVRTSVDNHTKLSPSKSTPRPSEDIMDVIEVPVLKSTQNNDKSQHVDGLTMAMANENPLSLSLALLWFYLQQHSKPIGAA</sequence>
<reference evidence="3" key="1">
    <citation type="submission" date="2012-12" db="EMBL/GenBank/DDBJ databases">
        <authorList>
            <person name="Hellsten U."/>
            <person name="Grimwood J."/>
            <person name="Chapman J.A."/>
            <person name="Shapiro H."/>
            <person name="Aerts A."/>
            <person name="Otillar R.P."/>
            <person name="Terry A.Y."/>
            <person name="Boore J.L."/>
            <person name="Simakov O."/>
            <person name="Marletaz F."/>
            <person name="Cho S.-J."/>
            <person name="Edsinger-Gonzales E."/>
            <person name="Havlak P."/>
            <person name="Kuo D.-H."/>
            <person name="Larsson T."/>
            <person name="Lv J."/>
            <person name="Arendt D."/>
            <person name="Savage R."/>
            <person name="Osoegawa K."/>
            <person name="de Jong P."/>
            <person name="Lindberg D.R."/>
            <person name="Seaver E.C."/>
            <person name="Weisblat D.A."/>
            <person name="Putnam N.H."/>
            <person name="Grigoriev I.V."/>
            <person name="Rokhsar D.S."/>
        </authorList>
    </citation>
    <scope>NUCLEOTIDE SEQUENCE</scope>
</reference>
<evidence type="ECO:0000313" key="3">
    <source>
        <dbReference type="Proteomes" id="UP000015101"/>
    </source>
</evidence>
<dbReference type="HOGENOM" id="CLU_1273464_0_0_1"/>
<dbReference type="AlphaFoldDB" id="T1EQ82"/>
<dbReference type="RefSeq" id="XP_009015629.1">
    <property type="nucleotide sequence ID" value="XM_009017381.1"/>
</dbReference>
<dbReference type="GO" id="GO:0008768">
    <property type="term" value="F:UDP-sugar diphosphatase activity"/>
    <property type="evidence" value="ECO:0000318"/>
    <property type="project" value="GO_Central"/>
</dbReference>
<organism evidence="2 3">
    <name type="scientific">Helobdella robusta</name>
    <name type="common">Californian leech</name>
    <dbReference type="NCBI Taxonomy" id="6412"/>
    <lineage>
        <taxon>Eukaryota</taxon>
        <taxon>Metazoa</taxon>
        <taxon>Spiralia</taxon>
        <taxon>Lophotrochozoa</taxon>
        <taxon>Annelida</taxon>
        <taxon>Clitellata</taxon>
        <taxon>Hirudinea</taxon>
        <taxon>Rhynchobdellida</taxon>
        <taxon>Glossiphoniidae</taxon>
        <taxon>Helobdella</taxon>
    </lineage>
</organism>
<protein>
    <submittedName>
        <fullName evidence="1 2">Uncharacterized protein</fullName>
    </submittedName>
</protein>
<evidence type="ECO:0000313" key="1">
    <source>
        <dbReference type="EMBL" id="ESO06261.1"/>
    </source>
</evidence>
<dbReference type="eggNOG" id="KOG4432">
    <property type="taxonomic scope" value="Eukaryota"/>
</dbReference>
<gene>
    <name evidence="2" type="primary">20198732</name>
    <name evidence="1" type="ORF">HELRODRAFT_160421</name>
</gene>
<dbReference type="EMBL" id="KB096324">
    <property type="protein sequence ID" value="ESO06261.1"/>
    <property type="molecule type" value="Genomic_DNA"/>
</dbReference>
<dbReference type="CTD" id="20198732"/>
<accession>T1EQ82</accession>
<dbReference type="Gene3D" id="3.90.79.10">
    <property type="entry name" value="Nucleoside Triphosphate Pyrophosphohydrolase"/>
    <property type="match status" value="1"/>
</dbReference>
<dbReference type="Proteomes" id="UP000015101">
    <property type="component" value="Unassembled WGS sequence"/>
</dbReference>
<dbReference type="InParanoid" id="T1EQ82"/>
<keyword evidence="3" id="KW-1185">Reference proteome</keyword>
<reference evidence="1 3" key="2">
    <citation type="journal article" date="2013" name="Nature">
        <title>Insights into bilaterian evolution from three spiralian genomes.</title>
        <authorList>
            <person name="Simakov O."/>
            <person name="Marletaz F."/>
            <person name="Cho S.J."/>
            <person name="Edsinger-Gonzales E."/>
            <person name="Havlak P."/>
            <person name="Hellsten U."/>
            <person name="Kuo D.H."/>
            <person name="Larsson T."/>
            <person name="Lv J."/>
            <person name="Arendt D."/>
            <person name="Savage R."/>
            <person name="Osoegawa K."/>
            <person name="de Jong P."/>
            <person name="Grimwood J."/>
            <person name="Chapman J.A."/>
            <person name="Shapiro H."/>
            <person name="Aerts A."/>
            <person name="Otillar R.P."/>
            <person name="Terry A.Y."/>
            <person name="Boore J.L."/>
            <person name="Grigoriev I.V."/>
            <person name="Lindberg D.R."/>
            <person name="Seaver E.C."/>
            <person name="Weisblat D.A."/>
            <person name="Putnam N.H."/>
            <person name="Rokhsar D.S."/>
        </authorList>
    </citation>
    <scope>NUCLEOTIDE SEQUENCE</scope>
</reference>